<dbReference type="EMBL" id="CATOUU010000166">
    <property type="protein sequence ID" value="CAI9918721.1"/>
    <property type="molecule type" value="Genomic_DNA"/>
</dbReference>
<evidence type="ECO:0000313" key="2">
    <source>
        <dbReference type="EMBL" id="CAL6063282.1"/>
    </source>
</evidence>
<comment type="caution">
    <text evidence="1">The sequence shown here is derived from an EMBL/GenBank/DDBJ whole genome shotgun (WGS) entry which is preliminary data.</text>
</comment>
<reference evidence="2 3" key="2">
    <citation type="submission" date="2024-07" db="EMBL/GenBank/DDBJ databases">
        <authorList>
            <person name="Akdeniz Z."/>
        </authorList>
    </citation>
    <scope>NUCLEOTIDE SEQUENCE [LARGE SCALE GENOMIC DNA]</scope>
</reference>
<keyword evidence="1" id="KW-0548">Nucleotidyltransferase</keyword>
<keyword evidence="1" id="KW-0695">RNA-directed DNA polymerase</keyword>
<evidence type="ECO:0000313" key="3">
    <source>
        <dbReference type="Proteomes" id="UP001642409"/>
    </source>
</evidence>
<evidence type="ECO:0000313" key="1">
    <source>
        <dbReference type="EMBL" id="CAI9918721.1"/>
    </source>
</evidence>
<dbReference type="AlphaFoldDB" id="A0AA86NGP9"/>
<keyword evidence="1" id="KW-0808">Transferase</keyword>
<dbReference type="GO" id="GO:0003964">
    <property type="term" value="F:RNA-directed DNA polymerase activity"/>
    <property type="evidence" value="ECO:0007669"/>
    <property type="project" value="UniProtKB-KW"/>
</dbReference>
<accession>A0AA86NGP9</accession>
<sequence>MSSEDKLKPRTTQLIEGECGHLGSSDRQYIMYATKARWSDHVKDIKVGVCQGCPLAMHLFASVIYELIYDILIMVTPGREKDAIRIAMAEYERLKLEVNTNKTLSNDKTLFENSSGIVTYLGQEFGQDAKLLTDQILANVQERIGSLFDLDISLHNRYTLYEKCILTCANYGPLVDVCDDTQENIKKYLQIDDELIKGLRKIIEVNVPKEELMRFALSHKCKGGAHQIYPGQHYNLMKQDQYEKERLINELEGETLDKIGHDEYNEANYRQRKLARTFLSKTRQDGVDYENKFGTYDEITPRIAYTLQNYRRQLPNEAFRYLTNTRFVKEKEDLIPTQCPNCGGKNSPYHETNSRRKNLPGRWGHVVQRKVLQSKGQTLLRL</sequence>
<organism evidence="1">
    <name type="scientific">Hexamita inflata</name>
    <dbReference type="NCBI Taxonomy" id="28002"/>
    <lineage>
        <taxon>Eukaryota</taxon>
        <taxon>Metamonada</taxon>
        <taxon>Diplomonadida</taxon>
        <taxon>Hexamitidae</taxon>
        <taxon>Hexamitinae</taxon>
        <taxon>Hexamita</taxon>
    </lineage>
</organism>
<dbReference type="EMBL" id="CAXDID020000245">
    <property type="protein sequence ID" value="CAL6063282.1"/>
    <property type="molecule type" value="Genomic_DNA"/>
</dbReference>
<dbReference type="Proteomes" id="UP001642409">
    <property type="component" value="Unassembled WGS sequence"/>
</dbReference>
<proteinExistence type="predicted"/>
<name>A0AA86NGP9_9EUKA</name>
<keyword evidence="3" id="KW-1185">Reference proteome</keyword>
<gene>
    <name evidence="2" type="ORF">HINF_LOCUS50798</name>
    <name evidence="1" type="ORF">HINF_LOCUS6366</name>
</gene>
<reference evidence="1" key="1">
    <citation type="submission" date="2023-06" db="EMBL/GenBank/DDBJ databases">
        <authorList>
            <person name="Kurt Z."/>
        </authorList>
    </citation>
    <scope>NUCLEOTIDE SEQUENCE</scope>
</reference>
<protein>
    <submittedName>
        <fullName evidence="1">Reverse transcriptase (RNA-dependent DNA polymerase)</fullName>
    </submittedName>
    <submittedName>
        <fullName evidence="2">Reverse_transcriptase (RNA-dependent DNA polymerase)</fullName>
    </submittedName>
</protein>